<dbReference type="AlphaFoldDB" id="A0A8J3RYZ0"/>
<gene>
    <name evidence="1" type="ORF">Pro02_22880</name>
</gene>
<evidence type="ECO:0000313" key="1">
    <source>
        <dbReference type="EMBL" id="GIH83880.1"/>
    </source>
</evidence>
<reference evidence="1" key="1">
    <citation type="submission" date="2021-01" db="EMBL/GenBank/DDBJ databases">
        <title>Whole genome shotgun sequence of Planobispora rosea NBRC 15558.</title>
        <authorList>
            <person name="Komaki H."/>
            <person name="Tamura T."/>
        </authorList>
    </citation>
    <scope>NUCLEOTIDE SEQUENCE</scope>
    <source>
        <strain evidence="1">NBRC 15558</strain>
    </source>
</reference>
<dbReference type="RefSeq" id="WP_189241597.1">
    <property type="nucleotide sequence ID" value="NZ_BMQP01000002.1"/>
</dbReference>
<dbReference type="EMBL" id="BOOI01000018">
    <property type="protein sequence ID" value="GIH83880.1"/>
    <property type="molecule type" value="Genomic_DNA"/>
</dbReference>
<evidence type="ECO:0000313" key="2">
    <source>
        <dbReference type="Proteomes" id="UP000655044"/>
    </source>
</evidence>
<proteinExistence type="predicted"/>
<keyword evidence="2" id="KW-1185">Reference proteome</keyword>
<comment type="caution">
    <text evidence="1">The sequence shown here is derived from an EMBL/GenBank/DDBJ whole genome shotgun (WGS) entry which is preliminary data.</text>
</comment>
<dbReference type="Proteomes" id="UP000655044">
    <property type="component" value="Unassembled WGS sequence"/>
</dbReference>
<protein>
    <submittedName>
        <fullName evidence="1">Uncharacterized protein</fullName>
    </submittedName>
</protein>
<name>A0A8J3RYZ0_PLARO</name>
<organism evidence="1 2">
    <name type="scientific">Planobispora rosea</name>
    <dbReference type="NCBI Taxonomy" id="35762"/>
    <lineage>
        <taxon>Bacteria</taxon>
        <taxon>Bacillati</taxon>
        <taxon>Actinomycetota</taxon>
        <taxon>Actinomycetes</taxon>
        <taxon>Streptosporangiales</taxon>
        <taxon>Streptosporangiaceae</taxon>
        <taxon>Planobispora</taxon>
    </lineage>
</organism>
<sequence>MGSERSRDWHSRQAEGHGLRMVIGELARAAAAPGWARLVVRRAQVGAHALTTVTRDDHEIAAQGMDEPFQRLRELSYQAGGGTWFICELEFSSGGRGYTGRVDSSAPPFEDVPPVAALAELTAFPREDPPGWLLAALPTAVPFGLPTTYGDHYDRWRHRPGNHRPLPIAGELAYLPATTMTARDFGESREPGGHLVYLTEQADDLEHGHLMLSCHREAYWVGRHDLRGAREGVRSVTLNGAVLRLELTPGAADALETETVFEVRLDLPPKTIGQLRSALADLFRSAVRAPELIGF</sequence>
<accession>A0A8J3RYZ0</accession>